<dbReference type="InterPro" id="IPR036869">
    <property type="entry name" value="J_dom_sf"/>
</dbReference>
<keyword evidence="3" id="KW-0862">Zinc</keyword>
<dbReference type="Pfam" id="PF00226">
    <property type="entry name" value="DnaJ"/>
    <property type="match status" value="1"/>
</dbReference>
<evidence type="ECO:0000256" key="2">
    <source>
        <dbReference type="ARBA" id="ARBA00022723"/>
    </source>
</evidence>
<name>A0A2C9JI84_BIOGL</name>
<dbReference type="InterPro" id="IPR001623">
    <property type="entry name" value="DnaJ_domain"/>
</dbReference>
<reference evidence="7" key="1">
    <citation type="submission" date="2020-05" db="UniProtKB">
        <authorList>
            <consortium name="EnsemblMetazoa"/>
        </authorList>
    </citation>
    <scope>IDENTIFICATION</scope>
    <source>
        <strain evidence="7">BB02</strain>
    </source>
</reference>
<dbReference type="GO" id="GO:0001671">
    <property type="term" value="F:ATPase activator activity"/>
    <property type="evidence" value="ECO:0007669"/>
    <property type="project" value="TreeGrafter"/>
</dbReference>
<dbReference type="PROSITE" id="PS50076">
    <property type="entry name" value="DNAJ_2"/>
    <property type="match status" value="1"/>
</dbReference>
<dbReference type="InterPro" id="IPR036671">
    <property type="entry name" value="DPH_MB_sf"/>
</dbReference>
<dbReference type="Gene3D" id="3.10.660.10">
    <property type="entry name" value="DPH Zinc finger"/>
    <property type="match status" value="1"/>
</dbReference>
<dbReference type="VEuPathDB" id="VectorBase:BGLB002918"/>
<comment type="similarity">
    <text evidence="1">Belongs to the DPH4 family.</text>
</comment>
<dbReference type="InterPro" id="IPR007872">
    <property type="entry name" value="DPH_MB_dom"/>
</dbReference>
<keyword evidence="4" id="KW-0408">Iron</keyword>
<dbReference type="AlphaFoldDB" id="A0A2C9JI84"/>
<dbReference type="Proteomes" id="UP000076420">
    <property type="component" value="Unassembled WGS sequence"/>
</dbReference>
<dbReference type="VEuPathDB" id="VectorBase:BGLAX_027103"/>
<dbReference type="EnsemblMetazoa" id="BGLB002918-RB">
    <property type="protein sequence ID" value="BGLB002918-PB"/>
    <property type="gene ID" value="BGLB002918"/>
</dbReference>
<dbReference type="PRINTS" id="PR00625">
    <property type="entry name" value="JDOMAIN"/>
</dbReference>
<dbReference type="STRING" id="6526.A0A2C9JI84"/>
<evidence type="ECO:0000256" key="1">
    <source>
        <dbReference type="ARBA" id="ARBA00006169"/>
    </source>
</evidence>
<dbReference type="Gene3D" id="1.10.287.110">
    <property type="entry name" value="DnaJ domain"/>
    <property type="match status" value="1"/>
</dbReference>
<dbReference type="OrthoDB" id="66964at2759"/>
<dbReference type="SUPFAM" id="SSF144217">
    <property type="entry name" value="CSL zinc finger"/>
    <property type="match status" value="1"/>
</dbReference>
<dbReference type="PANTHER" id="PTHR45255:SF1">
    <property type="entry name" value="DNAJ HOMOLOG SUBFAMILY C MEMBER 24"/>
    <property type="match status" value="1"/>
</dbReference>
<feature type="domain" description="J" evidence="5">
    <location>
        <begin position="3"/>
        <end position="74"/>
    </location>
</feature>
<feature type="domain" description="DPH-type MB" evidence="6">
    <location>
        <begin position="79"/>
        <end position="139"/>
    </location>
</feature>
<dbReference type="RefSeq" id="XP_013083276.2">
    <property type="nucleotide sequence ID" value="XM_013227822.2"/>
</dbReference>
<keyword evidence="2" id="KW-0479">Metal-binding</keyword>
<sequence length="140" mass="16487">MENLYEILNSRSGASMEEIKKSYISLVRLHHPDKKVQQQSHCSDMANSEMFIKIDRAWKILSDPKSRAQYDAMWHERSLVQDLPIQEMVDFKEFDLDEKLYTYPCRCGSLYVLTDVESQYHFDIVCCETCSLTIKVIYSD</sequence>
<dbReference type="PANTHER" id="PTHR45255">
    <property type="entry name" value="DNAJ HOMOLOG SUBFAMILY C MEMBER 24"/>
    <property type="match status" value="1"/>
</dbReference>
<evidence type="ECO:0000259" key="6">
    <source>
        <dbReference type="PROSITE" id="PS51074"/>
    </source>
</evidence>
<protein>
    <submittedName>
        <fullName evidence="7">Uncharacterized protein</fullName>
    </submittedName>
</protein>
<evidence type="ECO:0000313" key="7">
    <source>
        <dbReference type="EnsemblMetazoa" id="BGLB002918-PB"/>
    </source>
</evidence>
<dbReference type="CDD" id="cd06257">
    <property type="entry name" value="DnaJ"/>
    <property type="match status" value="1"/>
</dbReference>
<evidence type="ECO:0000256" key="4">
    <source>
        <dbReference type="ARBA" id="ARBA00023004"/>
    </source>
</evidence>
<evidence type="ECO:0000259" key="5">
    <source>
        <dbReference type="PROSITE" id="PS50076"/>
    </source>
</evidence>
<accession>A0A2C9JI84</accession>
<dbReference type="Pfam" id="PF05207">
    <property type="entry name" value="Zn_ribbon_CSL"/>
    <property type="match status" value="1"/>
</dbReference>
<dbReference type="KEGG" id="bgt:106068455"/>
<dbReference type="GO" id="GO:0008198">
    <property type="term" value="F:ferrous iron binding"/>
    <property type="evidence" value="ECO:0007669"/>
    <property type="project" value="TreeGrafter"/>
</dbReference>
<dbReference type="SMART" id="SM00271">
    <property type="entry name" value="DnaJ"/>
    <property type="match status" value="1"/>
</dbReference>
<gene>
    <name evidence="7" type="primary">106068455</name>
</gene>
<evidence type="ECO:0000256" key="3">
    <source>
        <dbReference type="ARBA" id="ARBA00022833"/>
    </source>
</evidence>
<organism evidence="7 8">
    <name type="scientific">Biomphalaria glabrata</name>
    <name type="common">Bloodfluke planorb</name>
    <name type="synonym">Freshwater snail</name>
    <dbReference type="NCBI Taxonomy" id="6526"/>
    <lineage>
        <taxon>Eukaryota</taxon>
        <taxon>Metazoa</taxon>
        <taxon>Spiralia</taxon>
        <taxon>Lophotrochozoa</taxon>
        <taxon>Mollusca</taxon>
        <taxon>Gastropoda</taxon>
        <taxon>Heterobranchia</taxon>
        <taxon>Euthyneura</taxon>
        <taxon>Panpulmonata</taxon>
        <taxon>Hygrophila</taxon>
        <taxon>Lymnaeoidea</taxon>
        <taxon>Planorbidae</taxon>
        <taxon>Biomphalaria</taxon>
    </lineage>
</organism>
<dbReference type="PROSITE" id="PS51074">
    <property type="entry name" value="DPH_MB"/>
    <property type="match status" value="1"/>
</dbReference>
<proteinExistence type="inferred from homology"/>
<dbReference type="SUPFAM" id="SSF46565">
    <property type="entry name" value="Chaperone J-domain"/>
    <property type="match status" value="1"/>
</dbReference>
<evidence type="ECO:0000313" key="8">
    <source>
        <dbReference type="Proteomes" id="UP000076420"/>
    </source>
</evidence>